<feature type="region of interest" description="Disordered" evidence="1">
    <location>
        <begin position="1"/>
        <end position="24"/>
    </location>
</feature>
<evidence type="ECO:0000313" key="2">
    <source>
        <dbReference type="EMBL" id="SBP01366.1"/>
    </source>
</evidence>
<accession>A0A1M4ER94</accession>
<proteinExistence type="predicted"/>
<name>A0A1M4ER94_9ACTN</name>
<gene>
    <name evidence="2" type="ORF">BN4615_P10882</name>
</gene>
<organism evidence="2">
    <name type="scientific">Nonomuraea gerenzanensis</name>
    <dbReference type="NCBI Taxonomy" id="93944"/>
    <lineage>
        <taxon>Bacteria</taxon>
        <taxon>Bacillati</taxon>
        <taxon>Actinomycetota</taxon>
        <taxon>Actinomycetes</taxon>
        <taxon>Streptosporangiales</taxon>
        <taxon>Streptosporangiaceae</taxon>
        <taxon>Nonomuraea</taxon>
    </lineage>
</organism>
<feature type="region of interest" description="Disordered" evidence="1">
    <location>
        <begin position="51"/>
        <end position="81"/>
    </location>
</feature>
<dbReference type="AlphaFoldDB" id="A0A1M4ER94"/>
<dbReference type="EMBL" id="LT559118">
    <property type="protein sequence ID" value="SBP01366.1"/>
    <property type="molecule type" value="Genomic_DNA"/>
</dbReference>
<sequence>MACRGPSRRPRRHGSTSPCGRPHRLDPVVGTLLHRVPTNCLALYPAECKRTPLRPAFPPRSVSRCGEPRERPAAHESAKER</sequence>
<feature type="compositionally biased region" description="Basic and acidic residues" evidence="1">
    <location>
        <begin position="66"/>
        <end position="81"/>
    </location>
</feature>
<protein>
    <submittedName>
        <fullName evidence="2">Uncharacterized protein</fullName>
    </submittedName>
</protein>
<feature type="compositionally biased region" description="Basic residues" evidence="1">
    <location>
        <begin position="1"/>
        <end position="14"/>
    </location>
</feature>
<reference evidence="2" key="1">
    <citation type="submission" date="2016-04" db="EMBL/GenBank/DDBJ databases">
        <authorList>
            <person name="Evans L.H."/>
            <person name="Alamgir A."/>
            <person name="Owens N."/>
            <person name="Weber N.D."/>
            <person name="Virtaneva K."/>
            <person name="Barbian K."/>
            <person name="Babar A."/>
            <person name="Rosenke K."/>
        </authorList>
    </citation>
    <scope>NUCLEOTIDE SEQUENCE</scope>
    <source>
        <strain evidence="2">Nono1</strain>
    </source>
</reference>
<evidence type="ECO:0000256" key="1">
    <source>
        <dbReference type="SAM" id="MobiDB-lite"/>
    </source>
</evidence>